<evidence type="ECO:0008006" key="3">
    <source>
        <dbReference type="Google" id="ProtNLM"/>
    </source>
</evidence>
<evidence type="ECO:0000313" key="2">
    <source>
        <dbReference type="Proteomes" id="UP001589832"/>
    </source>
</evidence>
<dbReference type="EMBL" id="JBHLTQ010000005">
    <property type="protein sequence ID" value="MFC0605205.1"/>
    <property type="molecule type" value="Genomic_DNA"/>
</dbReference>
<dbReference type="RefSeq" id="WP_386064144.1">
    <property type="nucleotide sequence ID" value="NZ_JBHLTQ010000005.1"/>
</dbReference>
<reference evidence="1 2" key="1">
    <citation type="submission" date="2024-09" db="EMBL/GenBank/DDBJ databases">
        <authorList>
            <person name="Sun Q."/>
            <person name="Mori K."/>
        </authorList>
    </citation>
    <scope>NUCLEOTIDE SEQUENCE [LARGE SCALE GENOMIC DNA]</scope>
    <source>
        <strain evidence="1 2">NCAIM B.02481</strain>
    </source>
</reference>
<gene>
    <name evidence="1" type="ORF">ACFFGA_11610</name>
</gene>
<proteinExistence type="predicted"/>
<organism evidence="1 2">
    <name type="scientific">Winogradskyella pulchriflava</name>
    <dbReference type="NCBI Taxonomy" id="1110688"/>
    <lineage>
        <taxon>Bacteria</taxon>
        <taxon>Pseudomonadati</taxon>
        <taxon>Bacteroidota</taxon>
        <taxon>Flavobacteriia</taxon>
        <taxon>Flavobacteriales</taxon>
        <taxon>Flavobacteriaceae</taxon>
        <taxon>Winogradskyella</taxon>
    </lineage>
</organism>
<accession>A0ABV6QBZ9</accession>
<evidence type="ECO:0000313" key="1">
    <source>
        <dbReference type="EMBL" id="MFC0605205.1"/>
    </source>
</evidence>
<name>A0ABV6QBZ9_9FLAO</name>
<protein>
    <recommendedName>
        <fullName evidence="3">DUF4178 domain-containing protein</fullName>
    </recommendedName>
</protein>
<keyword evidence="2" id="KW-1185">Reference proteome</keyword>
<comment type="caution">
    <text evidence="1">The sequence shown here is derived from an EMBL/GenBank/DDBJ whole genome shotgun (WGS) entry which is preliminary data.</text>
</comment>
<dbReference type="Proteomes" id="UP001589832">
    <property type="component" value="Unassembled WGS sequence"/>
</dbReference>
<sequence length="181" mass="21573">MPIGIAYYYDYKKDPKEFTFSIKTLGKGIFKGLVYVGFLIGLNAIYELVIPFNKNHGIEFNSEREKLGVPKIGNTWENRKYDSDQYTVSWWNDDKSDRHFKKIIKYGILNVKSENDYYKNENKEGIYVWSEYDFTIDTFEYFIEKPNNKVVSVSENGRLKFEQPRIEQKINKSEFEKFISE</sequence>